<protein>
    <submittedName>
        <fullName evidence="3">SDR family oxidoreductase</fullName>
    </submittedName>
</protein>
<name>A0A842HP12_9BURK</name>
<dbReference type="PANTHER" id="PTHR24321">
    <property type="entry name" value="DEHYDROGENASES, SHORT CHAIN"/>
    <property type="match status" value="1"/>
</dbReference>
<keyword evidence="4" id="KW-1185">Reference proteome</keyword>
<dbReference type="InterPro" id="IPR002347">
    <property type="entry name" value="SDR_fam"/>
</dbReference>
<keyword evidence="2" id="KW-0560">Oxidoreductase</keyword>
<comment type="similarity">
    <text evidence="1">Belongs to the short-chain dehydrogenases/reductases (SDR) family.</text>
</comment>
<organism evidence="3 4">
    <name type="scientific">Pusillimonas minor</name>
    <dbReference type="NCBI Taxonomy" id="2697024"/>
    <lineage>
        <taxon>Bacteria</taxon>
        <taxon>Pseudomonadati</taxon>
        <taxon>Pseudomonadota</taxon>
        <taxon>Betaproteobacteria</taxon>
        <taxon>Burkholderiales</taxon>
        <taxon>Alcaligenaceae</taxon>
        <taxon>Pusillimonas</taxon>
    </lineage>
</organism>
<evidence type="ECO:0000256" key="1">
    <source>
        <dbReference type="ARBA" id="ARBA00006484"/>
    </source>
</evidence>
<sequence>METSRSVQRVVVITGAAQGIGRAYAHKFGALGYKVAALDINTEGVANVAAEVQANGGQCIAVAVDIGNESSVQNAHQKILEAYGQADILINNAAIFSTLKMRPFEEIPMDEWTKVMHVNVTGTLLMVKAFLPTMRKNNWGRIINISSAAVTMGRPHYLHYTTSKAAVIGMTRSMAKELGRDGITVNAILPGATDTEISRETVTAAQKEAQIAMRSIPREENPEDLTGVAVFLASEDSRFITGQSLIVDGGLTFL</sequence>
<dbReference type="EMBL" id="JACJUU010000002">
    <property type="protein sequence ID" value="MBC2769020.1"/>
    <property type="molecule type" value="Genomic_DNA"/>
</dbReference>
<reference evidence="3 4" key="1">
    <citation type="submission" date="2020-08" db="EMBL/GenBank/DDBJ databases">
        <title>Paraeoetvoesia sp. YC-7-48 draft genome sequence.</title>
        <authorList>
            <person name="Yao L."/>
        </authorList>
    </citation>
    <scope>NUCLEOTIDE SEQUENCE [LARGE SCALE GENOMIC DNA]</scope>
    <source>
        <strain evidence="4">YC-7-48</strain>
    </source>
</reference>
<dbReference type="SUPFAM" id="SSF51735">
    <property type="entry name" value="NAD(P)-binding Rossmann-fold domains"/>
    <property type="match status" value="1"/>
</dbReference>
<accession>A0A842HP12</accession>
<proteinExistence type="inferred from homology"/>
<dbReference type="CDD" id="cd05233">
    <property type="entry name" value="SDR_c"/>
    <property type="match status" value="1"/>
</dbReference>
<dbReference type="PROSITE" id="PS00061">
    <property type="entry name" value="ADH_SHORT"/>
    <property type="match status" value="1"/>
</dbReference>
<evidence type="ECO:0000313" key="3">
    <source>
        <dbReference type="EMBL" id="MBC2769020.1"/>
    </source>
</evidence>
<dbReference type="PANTHER" id="PTHR24321:SF8">
    <property type="entry name" value="ESTRADIOL 17-BETA-DEHYDROGENASE 8-RELATED"/>
    <property type="match status" value="1"/>
</dbReference>
<dbReference type="AlphaFoldDB" id="A0A842HP12"/>
<dbReference type="RefSeq" id="WP_185778821.1">
    <property type="nucleotide sequence ID" value="NZ_JACJUU010000002.1"/>
</dbReference>
<gene>
    <name evidence="3" type="ORF">GTU67_03710</name>
</gene>
<evidence type="ECO:0000256" key="2">
    <source>
        <dbReference type="ARBA" id="ARBA00023002"/>
    </source>
</evidence>
<dbReference type="InterPro" id="IPR020904">
    <property type="entry name" value="Sc_DH/Rdtase_CS"/>
</dbReference>
<dbReference type="Gene3D" id="3.40.50.720">
    <property type="entry name" value="NAD(P)-binding Rossmann-like Domain"/>
    <property type="match status" value="1"/>
</dbReference>
<dbReference type="GO" id="GO:0016491">
    <property type="term" value="F:oxidoreductase activity"/>
    <property type="evidence" value="ECO:0007669"/>
    <property type="project" value="UniProtKB-KW"/>
</dbReference>
<comment type="caution">
    <text evidence="3">The sequence shown here is derived from an EMBL/GenBank/DDBJ whole genome shotgun (WGS) entry which is preliminary data.</text>
</comment>
<dbReference type="Proteomes" id="UP000545386">
    <property type="component" value="Unassembled WGS sequence"/>
</dbReference>
<dbReference type="FunFam" id="3.40.50.720:FF:000084">
    <property type="entry name" value="Short-chain dehydrogenase reductase"/>
    <property type="match status" value="1"/>
</dbReference>
<evidence type="ECO:0000313" key="4">
    <source>
        <dbReference type="Proteomes" id="UP000545386"/>
    </source>
</evidence>
<dbReference type="PRINTS" id="PR00081">
    <property type="entry name" value="GDHRDH"/>
</dbReference>
<dbReference type="InterPro" id="IPR036291">
    <property type="entry name" value="NAD(P)-bd_dom_sf"/>
</dbReference>
<dbReference type="NCBIfam" id="NF005559">
    <property type="entry name" value="PRK07231.1"/>
    <property type="match status" value="1"/>
</dbReference>
<dbReference type="Pfam" id="PF13561">
    <property type="entry name" value="adh_short_C2"/>
    <property type="match status" value="1"/>
</dbReference>
<dbReference type="PRINTS" id="PR00080">
    <property type="entry name" value="SDRFAMILY"/>
</dbReference>